<keyword evidence="8" id="KW-1185">Reference proteome</keyword>
<comment type="similarity">
    <text evidence="1">Belongs to the ATP-dependent AMP-binding enzyme family.</text>
</comment>
<dbReference type="Pfam" id="PF00501">
    <property type="entry name" value="AMP-binding"/>
    <property type="match status" value="1"/>
</dbReference>
<dbReference type="GO" id="GO:0016020">
    <property type="term" value="C:membrane"/>
    <property type="evidence" value="ECO:0007669"/>
    <property type="project" value="TreeGrafter"/>
</dbReference>
<gene>
    <name evidence="7" type="ORF">NZH93_00570</name>
</gene>
<dbReference type="Pfam" id="PF23562">
    <property type="entry name" value="AMP-binding_C_3"/>
    <property type="match status" value="1"/>
</dbReference>
<dbReference type="EMBL" id="JANYMP010000001">
    <property type="protein sequence ID" value="MCS7475332.1"/>
    <property type="molecule type" value="Genomic_DNA"/>
</dbReference>
<accession>A0A9X2VF60</accession>
<dbReference type="SUPFAM" id="SSF56801">
    <property type="entry name" value="Acetyl-CoA synthetase-like"/>
    <property type="match status" value="1"/>
</dbReference>
<evidence type="ECO:0000256" key="3">
    <source>
        <dbReference type="ARBA" id="ARBA00022832"/>
    </source>
</evidence>
<protein>
    <recommendedName>
        <fullName evidence="5">Acyl-CoA synthetase</fullName>
    </recommendedName>
</protein>
<dbReference type="Gene3D" id="3.40.50.12780">
    <property type="entry name" value="N-terminal domain of ligase-like"/>
    <property type="match status" value="1"/>
</dbReference>
<dbReference type="AlphaFoldDB" id="A0A9X2VF60"/>
<keyword evidence="3" id="KW-0276">Fatty acid metabolism</keyword>
<dbReference type="InterPro" id="IPR000873">
    <property type="entry name" value="AMP-dep_synth/lig_dom"/>
</dbReference>
<evidence type="ECO:0000256" key="5">
    <source>
        <dbReference type="ARBA" id="ARBA00032875"/>
    </source>
</evidence>
<dbReference type="RefSeq" id="WP_259620854.1">
    <property type="nucleotide sequence ID" value="NZ_JANYMP010000001.1"/>
</dbReference>
<organism evidence="7 8">
    <name type="scientific">Umezawaea endophytica</name>
    <dbReference type="NCBI Taxonomy" id="1654476"/>
    <lineage>
        <taxon>Bacteria</taxon>
        <taxon>Bacillati</taxon>
        <taxon>Actinomycetota</taxon>
        <taxon>Actinomycetes</taxon>
        <taxon>Pseudonocardiales</taxon>
        <taxon>Pseudonocardiaceae</taxon>
        <taxon>Umezawaea</taxon>
    </lineage>
</organism>
<evidence type="ECO:0000313" key="7">
    <source>
        <dbReference type="EMBL" id="MCS7475332.1"/>
    </source>
</evidence>
<dbReference type="PANTHER" id="PTHR43272">
    <property type="entry name" value="LONG-CHAIN-FATTY-ACID--COA LIGASE"/>
    <property type="match status" value="1"/>
</dbReference>
<evidence type="ECO:0000256" key="1">
    <source>
        <dbReference type="ARBA" id="ARBA00006432"/>
    </source>
</evidence>
<dbReference type="PANTHER" id="PTHR43272:SF32">
    <property type="entry name" value="AMP-DEPENDENT SYNTHETASE_LIGASE DOMAIN-CONTAINING PROTEIN"/>
    <property type="match status" value="1"/>
</dbReference>
<keyword evidence="2" id="KW-0436">Ligase</keyword>
<name>A0A9X2VF60_9PSEU</name>
<feature type="domain" description="AMP-dependent synthetase/ligase" evidence="6">
    <location>
        <begin position="14"/>
        <end position="416"/>
    </location>
</feature>
<evidence type="ECO:0000313" key="8">
    <source>
        <dbReference type="Proteomes" id="UP001141259"/>
    </source>
</evidence>
<dbReference type="GO" id="GO:0004467">
    <property type="term" value="F:long-chain fatty acid-CoA ligase activity"/>
    <property type="evidence" value="ECO:0007669"/>
    <property type="project" value="TreeGrafter"/>
</dbReference>
<dbReference type="InterPro" id="IPR042099">
    <property type="entry name" value="ANL_N_sf"/>
</dbReference>
<keyword evidence="4" id="KW-0443">Lipid metabolism</keyword>
<evidence type="ECO:0000256" key="2">
    <source>
        <dbReference type="ARBA" id="ARBA00022598"/>
    </source>
</evidence>
<sequence>MTTTVQFTTLCEAFQHTAALRPDAVALRTLGGAQELTWREYADRVRRVAGGLDSLGLRRGDTMALLLTNRPEFNLVDTAALHLGLVPFSIYQTSAPAQIAYLLRHSRCRVVVTERQFLDQVRAAGVPVEHLVVVDGPVEGTASLGLDDLENTEADGFDFDATWRSVEGSDVLTLIYTSGTTGDPKGVELTHANVLAGIMAVDDELGVHAEDRTISYLPSAHIADRVSAHYIQIAHGIEVTSITDARRVAEALVDARPTFWFAVPRVWQKIKLALESRLAAAPAEQAAAISRAFEVALARVRAQQAGLDVEPEVEAEFQALDQAVLAPMRAAIGFDRMRWAMSGAAAIAPKTLEFFMALGLTIVEVWGMSETTGAATYNPPSKVKIGTVGVAVPGVDLRVDEDGELLVRGPILMSGYRDDPARTAETFTEDGWLRTGDVVTIDDEGYVTIVDRKKELIINSGGKNMSPTAIENTVKVACPLVGEIVVIGDDRSYNTALVALEPDVSAAVAAKAGIADASPAALSRHPVVVEAIRAGIAEANAKLSRIEQVKRFRVLPTIWEPGGDEITPTMKLKRRNIGRKYAADVEVLYQESLAEGVHEPSERTG</sequence>
<proteinExistence type="inferred from homology"/>
<dbReference type="Proteomes" id="UP001141259">
    <property type="component" value="Unassembled WGS sequence"/>
</dbReference>
<dbReference type="InterPro" id="IPR020845">
    <property type="entry name" value="AMP-binding_CS"/>
</dbReference>
<dbReference type="CDD" id="cd05907">
    <property type="entry name" value="VL_LC_FACS_like"/>
    <property type="match status" value="1"/>
</dbReference>
<dbReference type="PROSITE" id="PS00455">
    <property type="entry name" value="AMP_BINDING"/>
    <property type="match status" value="1"/>
</dbReference>
<evidence type="ECO:0000259" key="6">
    <source>
        <dbReference type="Pfam" id="PF00501"/>
    </source>
</evidence>
<comment type="caution">
    <text evidence="7">The sequence shown here is derived from an EMBL/GenBank/DDBJ whole genome shotgun (WGS) entry which is preliminary data.</text>
</comment>
<reference evidence="7" key="1">
    <citation type="submission" date="2022-08" db="EMBL/GenBank/DDBJ databases">
        <authorList>
            <person name="Tistechok S."/>
            <person name="Samborskyy M."/>
            <person name="Roman I."/>
        </authorList>
    </citation>
    <scope>NUCLEOTIDE SEQUENCE</scope>
    <source>
        <strain evidence="7">DSM 103496</strain>
    </source>
</reference>
<evidence type="ECO:0000256" key="4">
    <source>
        <dbReference type="ARBA" id="ARBA00023098"/>
    </source>
</evidence>